<sequence>MADELAAAEKLYSEAVHETPPNRTKLDELVDLLCANPRLLYDGFFKKAHEAASIVVDVCHGLDDAQEDDNLSILTPPAAWGWTVMEETVCHAPPAELMETVYPQLAQQFLELADRTLEHMETTPVPIVRSAVQALTRFWPEIIRACISRSSGNPDWKKMYSHMLKLADTVTLLPERTDDPALLARLAKFLETEATIFTAVAPASDSKRDVLSLGMLPAAHPYIFKSRLAQRGEAARQQLLRLLPSGDHTVRCNTSFITAIINSIVYLMNLRPQFCESILERLTDWYAAINASGQTLTDVQLTIIGKALRIALLHLYTRRYMGAYSEILEKTLDQIGGPEWSAWQEQQARNRERRERQRAREREQMARQQQKQKEDEEAHSARWVPAPEEGDVDMADQPAPGAGGAGDVSASVPPPPPPPLSARGAPGVQRQRPTTTYGHKRTARQAADDADEDEGKLSRMLEENAKRVKLDESMDADDLLAAAEPAAPAAPAAPTEEQLRALEADKAMEDEMRTALQSEPLFSLPVDEMSPSERRAQVESAIRRVIDGKVRLEKFLAHKRAVDGAVAAGAVPRVLPGGQSTNSGVLEDSMVMLVRLVTNCYVLHAEANQAKGTEDAASNTQWAGMHACVDEILKLIVDAPRERYSLALILLYELWMAVVITDPDLARMPDITQSDYTLLALYLRWCERIFDAIVKYS</sequence>
<dbReference type="Pfam" id="PF11935">
    <property type="entry name" value="SYMPK_PTA1_N"/>
    <property type="match status" value="1"/>
</dbReference>
<feature type="domain" description="Symplekin/Pta1 N-terminal" evidence="5">
    <location>
        <begin position="126"/>
        <end position="331"/>
    </location>
</feature>
<dbReference type="OrthoDB" id="331600at2759"/>
<keyword evidence="3" id="KW-0539">Nucleus</keyword>
<dbReference type="InterPro" id="IPR032460">
    <property type="entry name" value="Symplekin/Pta1_N"/>
</dbReference>
<dbReference type="AlphaFoldDB" id="A0A9W8LG50"/>
<evidence type="ECO:0000256" key="4">
    <source>
        <dbReference type="SAM" id="MobiDB-lite"/>
    </source>
</evidence>
<dbReference type="PANTHER" id="PTHR15245:SF20">
    <property type="entry name" value="SYMPLEKIN"/>
    <property type="match status" value="1"/>
</dbReference>
<dbReference type="InterPro" id="IPR021850">
    <property type="entry name" value="Symplekin/Pta1"/>
</dbReference>
<dbReference type="EMBL" id="JANBUL010000281">
    <property type="protein sequence ID" value="KAJ2777584.1"/>
    <property type="molecule type" value="Genomic_DNA"/>
</dbReference>
<gene>
    <name evidence="6" type="ORF">H4R18_005074</name>
</gene>
<dbReference type="Gene3D" id="1.25.10.10">
    <property type="entry name" value="Leucine-rich Repeat Variant"/>
    <property type="match status" value="1"/>
</dbReference>
<proteinExistence type="predicted"/>
<dbReference type="Proteomes" id="UP001140217">
    <property type="component" value="Unassembled WGS sequence"/>
</dbReference>
<evidence type="ECO:0000313" key="7">
    <source>
        <dbReference type="Proteomes" id="UP001140217"/>
    </source>
</evidence>
<dbReference type="GO" id="GO:0006397">
    <property type="term" value="P:mRNA processing"/>
    <property type="evidence" value="ECO:0007669"/>
    <property type="project" value="UniProtKB-KW"/>
</dbReference>
<keyword evidence="2" id="KW-0507">mRNA processing</keyword>
<comment type="subcellular location">
    <subcellularLocation>
        <location evidence="1">Nucleus</location>
    </subcellularLocation>
</comment>
<keyword evidence="7" id="KW-1185">Reference proteome</keyword>
<feature type="non-terminal residue" evidence="6">
    <location>
        <position position="697"/>
    </location>
</feature>
<name>A0A9W8LG50_9FUNG</name>
<dbReference type="InterPro" id="IPR011989">
    <property type="entry name" value="ARM-like"/>
</dbReference>
<reference evidence="6" key="1">
    <citation type="submission" date="2022-07" db="EMBL/GenBank/DDBJ databases">
        <title>Phylogenomic reconstructions and comparative analyses of Kickxellomycotina fungi.</title>
        <authorList>
            <person name="Reynolds N.K."/>
            <person name="Stajich J.E."/>
            <person name="Barry K."/>
            <person name="Grigoriev I.V."/>
            <person name="Crous P."/>
            <person name="Smith M.E."/>
        </authorList>
    </citation>
    <scope>NUCLEOTIDE SEQUENCE</scope>
    <source>
        <strain evidence="6">NBRC 105414</strain>
    </source>
</reference>
<evidence type="ECO:0000256" key="3">
    <source>
        <dbReference type="ARBA" id="ARBA00023242"/>
    </source>
</evidence>
<dbReference type="PANTHER" id="PTHR15245">
    <property type="entry name" value="SYMPLEKIN-RELATED"/>
    <property type="match status" value="1"/>
</dbReference>
<evidence type="ECO:0000256" key="2">
    <source>
        <dbReference type="ARBA" id="ARBA00022664"/>
    </source>
</evidence>
<evidence type="ECO:0000259" key="5">
    <source>
        <dbReference type="Pfam" id="PF11935"/>
    </source>
</evidence>
<protein>
    <recommendedName>
        <fullName evidence="5">Symplekin/Pta1 N-terminal domain-containing protein</fullName>
    </recommendedName>
</protein>
<comment type="caution">
    <text evidence="6">The sequence shown here is derived from an EMBL/GenBank/DDBJ whole genome shotgun (WGS) entry which is preliminary data.</text>
</comment>
<dbReference type="GO" id="GO:0005847">
    <property type="term" value="C:mRNA cleavage and polyadenylation specificity factor complex"/>
    <property type="evidence" value="ECO:0007669"/>
    <property type="project" value="TreeGrafter"/>
</dbReference>
<evidence type="ECO:0000256" key="1">
    <source>
        <dbReference type="ARBA" id="ARBA00004123"/>
    </source>
</evidence>
<organism evidence="6 7">
    <name type="scientific">Coemansia javaensis</name>
    <dbReference type="NCBI Taxonomy" id="2761396"/>
    <lineage>
        <taxon>Eukaryota</taxon>
        <taxon>Fungi</taxon>
        <taxon>Fungi incertae sedis</taxon>
        <taxon>Zoopagomycota</taxon>
        <taxon>Kickxellomycotina</taxon>
        <taxon>Kickxellomycetes</taxon>
        <taxon>Kickxellales</taxon>
        <taxon>Kickxellaceae</taxon>
        <taxon>Coemansia</taxon>
    </lineage>
</organism>
<feature type="region of interest" description="Disordered" evidence="4">
    <location>
        <begin position="345"/>
        <end position="456"/>
    </location>
</feature>
<feature type="compositionally biased region" description="Basic and acidic residues" evidence="4">
    <location>
        <begin position="348"/>
        <end position="380"/>
    </location>
</feature>
<accession>A0A9W8LG50</accession>
<evidence type="ECO:0000313" key="6">
    <source>
        <dbReference type="EMBL" id="KAJ2777584.1"/>
    </source>
</evidence>